<feature type="transmembrane region" description="Helical" evidence="7">
    <location>
        <begin position="89"/>
        <end position="110"/>
    </location>
</feature>
<evidence type="ECO:0000256" key="4">
    <source>
        <dbReference type="ARBA" id="ARBA00022692"/>
    </source>
</evidence>
<dbReference type="RefSeq" id="WP_350257703.1">
    <property type="nucleotide sequence ID" value="NZ_CP138335.1"/>
</dbReference>
<evidence type="ECO:0000256" key="7">
    <source>
        <dbReference type="SAM" id="Phobius"/>
    </source>
</evidence>
<dbReference type="InterPro" id="IPR006153">
    <property type="entry name" value="Cation/H_exchanger_TM"/>
</dbReference>
<keyword evidence="6 7" id="KW-0472">Membrane</keyword>
<name>A0AAU7V8A6_9ACTO</name>
<evidence type="ECO:0000256" key="3">
    <source>
        <dbReference type="ARBA" id="ARBA00022448"/>
    </source>
</evidence>
<evidence type="ECO:0000256" key="6">
    <source>
        <dbReference type="ARBA" id="ARBA00023136"/>
    </source>
</evidence>
<evidence type="ECO:0000256" key="1">
    <source>
        <dbReference type="ARBA" id="ARBA00004141"/>
    </source>
</evidence>
<evidence type="ECO:0000256" key="5">
    <source>
        <dbReference type="ARBA" id="ARBA00022989"/>
    </source>
</evidence>
<evidence type="ECO:0000256" key="2">
    <source>
        <dbReference type="ARBA" id="ARBA00005551"/>
    </source>
</evidence>
<feature type="transmembrane region" description="Helical" evidence="7">
    <location>
        <begin position="116"/>
        <end position="137"/>
    </location>
</feature>
<dbReference type="Gene3D" id="1.20.1530.20">
    <property type="match status" value="1"/>
</dbReference>
<protein>
    <submittedName>
        <fullName evidence="9">Cation:proton antiporter</fullName>
    </submittedName>
</protein>
<dbReference type="KEGG" id="sapp:SAC06_07570"/>
<dbReference type="GO" id="GO:0016020">
    <property type="term" value="C:membrane"/>
    <property type="evidence" value="ECO:0007669"/>
    <property type="project" value="UniProtKB-SubCell"/>
</dbReference>
<feature type="transmembrane region" description="Helical" evidence="7">
    <location>
        <begin position="333"/>
        <end position="352"/>
    </location>
</feature>
<keyword evidence="4 7" id="KW-0812">Transmembrane</keyword>
<reference evidence="9" key="1">
    <citation type="submission" date="2023-11" db="EMBL/GenBank/DDBJ databases">
        <title>Scrofimicrobium hongkongense sp. nov., isolated from a patient with peritonitis.</title>
        <authorList>
            <person name="Lao H.Y."/>
            <person name="Wong A.Y.P."/>
            <person name="Ng T.L."/>
            <person name="Wong R.Y.L."/>
            <person name="Yau M.C.Y."/>
            <person name="Lam J.Y.W."/>
            <person name="Siu G.K.H."/>
        </authorList>
    </citation>
    <scope>NUCLEOTIDE SEQUENCE</scope>
    <source>
        <strain evidence="9">R131</strain>
    </source>
</reference>
<dbReference type="InterPro" id="IPR038770">
    <property type="entry name" value="Na+/solute_symporter_sf"/>
</dbReference>
<feature type="transmembrane region" description="Helical" evidence="7">
    <location>
        <begin position="56"/>
        <end position="77"/>
    </location>
</feature>
<feature type="transmembrane region" description="Helical" evidence="7">
    <location>
        <begin position="12"/>
        <end position="36"/>
    </location>
</feature>
<keyword evidence="5 7" id="KW-1133">Transmembrane helix</keyword>
<accession>A0AAU7V8A6</accession>
<feature type="transmembrane region" description="Helical" evidence="7">
    <location>
        <begin position="214"/>
        <end position="231"/>
    </location>
</feature>
<feature type="transmembrane region" description="Helical" evidence="7">
    <location>
        <begin position="181"/>
        <end position="202"/>
    </location>
</feature>
<proteinExistence type="inferred from homology"/>
<dbReference type="AlphaFoldDB" id="A0AAU7V8A6"/>
<dbReference type="GO" id="GO:0015297">
    <property type="term" value="F:antiporter activity"/>
    <property type="evidence" value="ECO:0007669"/>
    <property type="project" value="InterPro"/>
</dbReference>
<dbReference type="GO" id="GO:1902600">
    <property type="term" value="P:proton transmembrane transport"/>
    <property type="evidence" value="ECO:0007669"/>
    <property type="project" value="InterPro"/>
</dbReference>
<evidence type="ECO:0000259" key="8">
    <source>
        <dbReference type="Pfam" id="PF00999"/>
    </source>
</evidence>
<feature type="transmembrane region" description="Helical" evidence="7">
    <location>
        <begin position="290"/>
        <end position="312"/>
    </location>
</feature>
<dbReference type="PANTHER" id="PTHR42751:SF6">
    <property type="entry name" value="CONSERVED INTEGRAL MEMBRANE TRANSPORT PROTEIN-RELATED"/>
    <property type="match status" value="1"/>
</dbReference>
<organism evidence="9">
    <name type="scientific">Scrofimicrobium appendicitidis</name>
    <dbReference type="NCBI Taxonomy" id="3079930"/>
    <lineage>
        <taxon>Bacteria</taxon>
        <taxon>Bacillati</taxon>
        <taxon>Actinomycetota</taxon>
        <taxon>Actinomycetes</taxon>
        <taxon>Actinomycetales</taxon>
        <taxon>Actinomycetaceae</taxon>
        <taxon>Scrofimicrobium</taxon>
    </lineage>
</organism>
<gene>
    <name evidence="9" type="ORF">SAC06_07570</name>
</gene>
<dbReference type="EMBL" id="CP138335">
    <property type="protein sequence ID" value="XBW07497.1"/>
    <property type="molecule type" value="Genomic_DNA"/>
</dbReference>
<evidence type="ECO:0000313" key="9">
    <source>
        <dbReference type="EMBL" id="XBW07497.1"/>
    </source>
</evidence>
<dbReference type="Pfam" id="PF00999">
    <property type="entry name" value="Na_H_Exchanger"/>
    <property type="match status" value="1"/>
</dbReference>
<keyword evidence="3" id="KW-0813">Transport</keyword>
<dbReference type="PANTHER" id="PTHR42751">
    <property type="entry name" value="SODIUM/HYDROGEN EXCHANGER FAMILY/TRKA DOMAIN PROTEIN"/>
    <property type="match status" value="1"/>
</dbReference>
<sequence length="390" mass="40095">MDLARTLLELGGIILLLGLLGRLAALINLSPIPLYLLGGLMFGRGGFIPLSAGEEFISIGAQVGIILLLLLLGLEYSAEELVSNLRTHYPAGILDFVLNASPGAAAAWLLGWPPAGIVAMAGVTYATSSGIAAKLLSDLGRVGNRETPVVLSMLVFEDLLMAVYLPVLTALLAGAGVMGGLISVFGAMTAVAIVMVVAVRFGQTINRLVFSANDELLLLGILGIVLVVAGIAEELHVSTAVGAFLVGIALSENVAESARAVLTPLRDLFSAVFFVFFGLQTNAWDIPAVLPVALTLGAVTLTTKLAVGTWAARRAGVGLPGQIRAGTVMIPRGEFSIVIAGFAATAGVAGIGPLAATYVMLMAIVGPVLTRVADPLTLGILSRTQGRRPG</sequence>
<feature type="transmembrane region" description="Helical" evidence="7">
    <location>
        <begin position="149"/>
        <end position="175"/>
    </location>
</feature>
<feature type="domain" description="Cation/H+ exchanger transmembrane" evidence="8">
    <location>
        <begin position="14"/>
        <end position="369"/>
    </location>
</feature>
<comment type="similarity">
    <text evidence="2">Belongs to the monovalent cation:proton antiporter 2 (CPA2) transporter (TC 2.A.37) family.</text>
</comment>
<comment type="subcellular location">
    <subcellularLocation>
        <location evidence="1">Membrane</location>
        <topology evidence="1">Multi-pass membrane protein</topology>
    </subcellularLocation>
</comment>